<evidence type="ECO:0000313" key="2">
    <source>
        <dbReference type="EMBL" id="RBL88322.1"/>
    </source>
</evidence>
<dbReference type="Proteomes" id="UP000253410">
    <property type="component" value="Unassembled WGS sequence"/>
</dbReference>
<dbReference type="CDD" id="cd14789">
    <property type="entry name" value="Tiki"/>
    <property type="match status" value="1"/>
</dbReference>
<feature type="signal peptide" evidence="1">
    <location>
        <begin position="1"/>
        <end position="23"/>
    </location>
</feature>
<dbReference type="Pfam" id="PF01963">
    <property type="entry name" value="TraB_PrgY_gumN"/>
    <property type="match status" value="1"/>
</dbReference>
<evidence type="ECO:0000256" key="1">
    <source>
        <dbReference type="SAM" id="SignalP"/>
    </source>
</evidence>
<name>A0A365XPP8_9BACT</name>
<accession>A0A365XPP8</accession>
<evidence type="ECO:0008006" key="4">
    <source>
        <dbReference type="Google" id="ProtNLM"/>
    </source>
</evidence>
<dbReference type="EMBL" id="QFFJ01000002">
    <property type="protein sequence ID" value="RBL88322.1"/>
    <property type="molecule type" value="Genomic_DNA"/>
</dbReference>
<dbReference type="RefSeq" id="WP_113617072.1">
    <property type="nucleotide sequence ID" value="NZ_QFFJ01000002.1"/>
</dbReference>
<dbReference type="AlphaFoldDB" id="A0A365XPP8"/>
<dbReference type="InterPro" id="IPR002816">
    <property type="entry name" value="TraB/PrgY/GumN_fam"/>
</dbReference>
<keyword evidence="1" id="KW-0732">Signal</keyword>
<dbReference type="OrthoDB" id="9798714at2"/>
<gene>
    <name evidence="2" type="ORF">DF182_17150</name>
</gene>
<comment type="caution">
    <text evidence="2">The sequence shown here is derived from an EMBL/GenBank/DDBJ whole genome shotgun (WGS) entry which is preliminary data.</text>
</comment>
<evidence type="ECO:0000313" key="3">
    <source>
        <dbReference type="Proteomes" id="UP000253410"/>
    </source>
</evidence>
<proteinExistence type="predicted"/>
<dbReference type="PANTHER" id="PTHR40590">
    <property type="entry name" value="CYTOPLASMIC PROTEIN-RELATED"/>
    <property type="match status" value="1"/>
</dbReference>
<feature type="chain" id="PRO_5016793311" description="TraB/GumN family protein" evidence="1">
    <location>
        <begin position="24"/>
        <end position="285"/>
    </location>
</feature>
<reference evidence="2 3" key="1">
    <citation type="submission" date="2018-05" db="EMBL/GenBank/DDBJ databases">
        <title>Chitinophaga sp. K3CV102501T nov., isolated from isolated from a monsoon evergreen broad-leaved forest soil.</title>
        <authorList>
            <person name="Lv Y."/>
        </authorList>
    </citation>
    <scope>NUCLEOTIDE SEQUENCE [LARGE SCALE GENOMIC DNA]</scope>
    <source>
        <strain evidence="2 3">GDMCC 1.1325</strain>
    </source>
</reference>
<sequence length="285" mass="32270">MNNLLKKITLATAAIFTFTASYAAIASEPTEKTVLWEISGNGLNKPSYLFGTFHMLCKDDFIIREKVKKAFDKTTQLVIESNVFDPAELKVAQEGFTSDVAQSARLTKEQYALVDSVVRRKLNFSLKQLDHFRLSGILSFLAQQGFECANPQSFEATLYKEAQEKKMGFAVLETMKEQVDYANKGFSDTYFFKYLNTLDSLKANTARMASDYNREDLQAIFAQMDDPEMIHWVLTTRNINWANKMPDMMKEKSCFFAVGAGHLGGESGMINLLRAKGYKVKPIMK</sequence>
<dbReference type="PANTHER" id="PTHR40590:SF1">
    <property type="entry name" value="CYTOPLASMIC PROTEIN"/>
    <property type="match status" value="1"/>
</dbReference>
<organism evidence="2 3">
    <name type="scientific">Chitinophaga flava</name>
    <dbReference type="NCBI Taxonomy" id="2259036"/>
    <lineage>
        <taxon>Bacteria</taxon>
        <taxon>Pseudomonadati</taxon>
        <taxon>Bacteroidota</taxon>
        <taxon>Chitinophagia</taxon>
        <taxon>Chitinophagales</taxon>
        <taxon>Chitinophagaceae</taxon>
        <taxon>Chitinophaga</taxon>
    </lineage>
</organism>
<keyword evidence="3" id="KW-1185">Reference proteome</keyword>
<protein>
    <recommendedName>
        <fullName evidence="4">TraB/GumN family protein</fullName>
    </recommendedName>
</protein>
<dbReference type="InterPro" id="IPR047111">
    <property type="entry name" value="YbaP-like"/>
</dbReference>